<dbReference type="OrthoDB" id="155250at2"/>
<organism evidence="2 3">
    <name type="scientific">Syntrophotalea carbinolica (strain DSM 2380 / NBRC 103641 / GraBd1)</name>
    <name type="common">Pelobacter carbinolicus</name>
    <dbReference type="NCBI Taxonomy" id="338963"/>
    <lineage>
        <taxon>Bacteria</taxon>
        <taxon>Pseudomonadati</taxon>
        <taxon>Thermodesulfobacteriota</taxon>
        <taxon>Desulfuromonadia</taxon>
        <taxon>Desulfuromonadales</taxon>
        <taxon>Syntrophotaleaceae</taxon>
        <taxon>Syntrophotalea</taxon>
    </lineage>
</organism>
<dbReference type="AlphaFoldDB" id="Q3A1A9"/>
<dbReference type="InterPro" id="IPR006674">
    <property type="entry name" value="HD_domain"/>
</dbReference>
<evidence type="ECO:0000259" key="1">
    <source>
        <dbReference type="Pfam" id="PF01966"/>
    </source>
</evidence>
<dbReference type="Gene3D" id="1.10.3210.10">
    <property type="entry name" value="Hypothetical protein af1432"/>
    <property type="match status" value="1"/>
</dbReference>
<keyword evidence="2" id="KW-0378">Hydrolase</keyword>
<dbReference type="RefSeq" id="WP_011342387.1">
    <property type="nucleotide sequence ID" value="NC_007498.2"/>
</dbReference>
<dbReference type="CDD" id="cd00077">
    <property type="entry name" value="HDc"/>
    <property type="match status" value="1"/>
</dbReference>
<proteinExistence type="predicted"/>
<dbReference type="Pfam" id="PF01966">
    <property type="entry name" value="HD"/>
    <property type="match status" value="1"/>
</dbReference>
<reference evidence="3" key="1">
    <citation type="submission" date="2005-10" db="EMBL/GenBank/DDBJ databases">
        <title>Complete sequence of Pelobacter carbinolicus DSM 2380.</title>
        <authorList>
            <person name="Copeland A."/>
            <person name="Lucas S."/>
            <person name="Lapidus A."/>
            <person name="Barry K."/>
            <person name="Detter J.C."/>
            <person name="Glavina T."/>
            <person name="Hammon N."/>
            <person name="Israni S."/>
            <person name="Pitluck S."/>
            <person name="Chertkov O."/>
            <person name="Schmutz J."/>
            <person name="Larimer F."/>
            <person name="Land M."/>
            <person name="Kyrpides N."/>
            <person name="Ivanova N."/>
            <person name="Richardson P."/>
        </authorList>
    </citation>
    <scope>NUCLEOTIDE SEQUENCE [LARGE SCALE GENOMIC DNA]</scope>
    <source>
        <strain evidence="3">DSM 2380 / NBRC 103641 / GraBd1</strain>
    </source>
</reference>
<dbReference type="STRING" id="338963.Pcar_2610"/>
<sequence>MDYLKGRIVKLLVDYFEDDFRRIQHAVSVLHHAENIMEGYDNYDSDVVIAAALLHDVGIKPSECVLGYNNGKTQEQYGPPVAREMLIGIDFPPDKLQKVVDIIGNHHSPSRYDYPELAILKDADRIVNRQEEG</sequence>
<reference evidence="2 3" key="2">
    <citation type="journal article" date="2012" name="BMC Genomics">
        <title>The genome of Pelobacter carbinolicus reveals surprising metabolic capabilities and physiological features.</title>
        <authorList>
            <person name="Aklujkar M."/>
            <person name="Haveman S.A."/>
            <person name="Didonato R.Jr."/>
            <person name="Chertkov O."/>
            <person name="Han C.S."/>
            <person name="Land M.L."/>
            <person name="Brown P."/>
            <person name="Lovley D.R."/>
        </authorList>
    </citation>
    <scope>NUCLEOTIDE SEQUENCE [LARGE SCALE GENOMIC DNA]</scope>
    <source>
        <strain evidence="3">DSM 2380 / NBRC 103641 / GraBd1</strain>
    </source>
</reference>
<dbReference type="Proteomes" id="UP000002534">
    <property type="component" value="Chromosome"/>
</dbReference>
<feature type="domain" description="HD" evidence="1">
    <location>
        <begin position="22"/>
        <end position="127"/>
    </location>
</feature>
<keyword evidence="3" id="KW-1185">Reference proteome</keyword>
<name>Q3A1A9_SYNC1</name>
<dbReference type="InterPro" id="IPR003607">
    <property type="entry name" value="HD/PDEase_dom"/>
</dbReference>
<evidence type="ECO:0000313" key="2">
    <source>
        <dbReference type="EMBL" id="ABA89848.1"/>
    </source>
</evidence>
<evidence type="ECO:0000313" key="3">
    <source>
        <dbReference type="Proteomes" id="UP000002534"/>
    </source>
</evidence>
<dbReference type="eggNOG" id="COG1418">
    <property type="taxonomic scope" value="Bacteria"/>
</dbReference>
<dbReference type="KEGG" id="pca:Pcar_2610"/>
<dbReference type="EMBL" id="CP000142">
    <property type="protein sequence ID" value="ABA89848.1"/>
    <property type="molecule type" value="Genomic_DNA"/>
</dbReference>
<protein>
    <submittedName>
        <fullName evidence="2">Metal-dependent phosphohydrolase, putative</fullName>
    </submittedName>
</protein>
<dbReference type="HOGENOM" id="CLU_110721_0_0_7"/>
<dbReference type="SUPFAM" id="SSF109604">
    <property type="entry name" value="HD-domain/PDEase-like"/>
    <property type="match status" value="1"/>
</dbReference>
<gene>
    <name evidence="2" type="ordered locus">Pcar_2610</name>
</gene>
<accession>Q3A1A9</accession>
<dbReference type="GO" id="GO:0016787">
    <property type="term" value="F:hydrolase activity"/>
    <property type="evidence" value="ECO:0007669"/>
    <property type="project" value="UniProtKB-KW"/>
</dbReference>